<name>A0ABV9H6U5_9HYPH</name>
<dbReference type="Proteomes" id="UP001596042">
    <property type="component" value="Unassembled WGS sequence"/>
</dbReference>
<evidence type="ECO:0000313" key="2">
    <source>
        <dbReference type="Proteomes" id="UP001596042"/>
    </source>
</evidence>
<sequence>MNSLVFGYRNRKSYKSTTDYNQSPAVHLKYRPDIDGLRAIAVMAVVIFHAFPELLPGGFIGVDIFLEPDSKFHFCDTPRHSPD</sequence>
<gene>
    <name evidence="1" type="ORF">ACFO1V_12190</name>
</gene>
<accession>A0ABV9H6U5</accession>
<keyword evidence="2" id="KW-1185">Reference proteome</keyword>
<dbReference type="EMBL" id="JBHSEL010000118">
    <property type="protein sequence ID" value="MFC4625957.1"/>
    <property type="molecule type" value="Genomic_DNA"/>
</dbReference>
<keyword evidence="1" id="KW-0012">Acyltransferase</keyword>
<organism evidence="1 2">
    <name type="scientific">Daeguia caeni</name>
    <dbReference type="NCBI Taxonomy" id="439612"/>
    <lineage>
        <taxon>Bacteria</taxon>
        <taxon>Pseudomonadati</taxon>
        <taxon>Pseudomonadota</taxon>
        <taxon>Alphaproteobacteria</taxon>
        <taxon>Hyphomicrobiales</taxon>
        <taxon>Brucellaceae</taxon>
        <taxon>Daeguia</taxon>
    </lineage>
</organism>
<dbReference type="PANTHER" id="PTHR23028:SF53">
    <property type="entry name" value="ACYL_TRANSF_3 DOMAIN-CONTAINING PROTEIN"/>
    <property type="match status" value="1"/>
</dbReference>
<dbReference type="GO" id="GO:0016746">
    <property type="term" value="F:acyltransferase activity"/>
    <property type="evidence" value="ECO:0007669"/>
    <property type="project" value="UniProtKB-KW"/>
</dbReference>
<dbReference type="RefSeq" id="WP_374833347.1">
    <property type="nucleotide sequence ID" value="NZ_JBHEEZ010000023.1"/>
</dbReference>
<dbReference type="InterPro" id="IPR050879">
    <property type="entry name" value="Acyltransferase_3"/>
</dbReference>
<reference evidence="2" key="1">
    <citation type="journal article" date="2019" name="Int. J. Syst. Evol. Microbiol.">
        <title>The Global Catalogue of Microorganisms (GCM) 10K type strain sequencing project: providing services to taxonomists for standard genome sequencing and annotation.</title>
        <authorList>
            <consortium name="The Broad Institute Genomics Platform"/>
            <consortium name="The Broad Institute Genome Sequencing Center for Infectious Disease"/>
            <person name="Wu L."/>
            <person name="Ma J."/>
        </authorList>
    </citation>
    <scope>NUCLEOTIDE SEQUENCE [LARGE SCALE GENOMIC DNA]</scope>
    <source>
        <strain evidence="2">CGMCC 1.15731</strain>
    </source>
</reference>
<comment type="caution">
    <text evidence="1">The sequence shown here is derived from an EMBL/GenBank/DDBJ whole genome shotgun (WGS) entry which is preliminary data.</text>
</comment>
<keyword evidence="1" id="KW-0808">Transferase</keyword>
<evidence type="ECO:0000313" key="1">
    <source>
        <dbReference type="EMBL" id="MFC4625957.1"/>
    </source>
</evidence>
<protein>
    <submittedName>
        <fullName evidence="1">Acyltransferase family protein</fullName>
        <ecNumber evidence="1">2.3.-.-</ecNumber>
    </submittedName>
</protein>
<dbReference type="EC" id="2.3.-.-" evidence="1"/>
<proteinExistence type="predicted"/>
<dbReference type="PANTHER" id="PTHR23028">
    <property type="entry name" value="ACETYLTRANSFERASE"/>
    <property type="match status" value="1"/>
</dbReference>